<reference evidence="2" key="1">
    <citation type="submission" date="2015-02" db="EMBL/GenBank/DDBJ databases">
        <authorList>
            <person name="Chooi Y.-H."/>
        </authorList>
    </citation>
    <scope>NUCLEOTIDE SEQUENCE [LARGE SCALE GENOMIC DNA]</scope>
    <source>
        <strain evidence="2">LAMA 915</strain>
    </source>
</reference>
<name>A0A0L1KBE6_9SPHN</name>
<dbReference type="PATRIC" id="fig|1306953.7.peg.2267"/>
<feature type="domain" description="HNH nuclease" evidence="1">
    <location>
        <begin position="191"/>
        <end position="244"/>
    </location>
</feature>
<dbReference type="RefSeq" id="WP_050601138.1">
    <property type="nucleotide sequence ID" value="NZ_JYNE01000027.1"/>
</dbReference>
<protein>
    <submittedName>
        <fullName evidence="2">Restriction endonuclease</fullName>
    </submittedName>
</protein>
<keyword evidence="2" id="KW-0378">Hydrolase</keyword>
<dbReference type="STRING" id="1306953.J121_2193"/>
<gene>
    <name evidence="2" type="ORF">J121_2193</name>
</gene>
<dbReference type="AlphaFoldDB" id="A0A0L1KBE6"/>
<dbReference type="Proteomes" id="UP000037446">
    <property type="component" value="Unassembled WGS sequence"/>
</dbReference>
<dbReference type="Pfam" id="PF13391">
    <property type="entry name" value="HNH_2"/>
    <property type="match status" value="1"/>
</dbReference>
<dbReference type="EMBL" id="JYNE01000027">
    <property type="protein sequence ID" value="KNH01177.1"/>
    <property type="molecule type" value="Genomic_DNA"/>
</dbReference>
<comment type="caution">
    <text evidence="2">The sequence shown here is derived from an EMBL/GenBank/DDBJ whole genome shotgun (WGS) entry which is preliminary data.</text>
</comment>
<keyword evidence="2" id="KW-0540">Nuclease</keyword>
<organism evidence="2 3">
    <name type="scientific">Qipengyuania citrea LAMA 915</name>
    <dbReference type="NCBI Taxonomy" id="1306953"/>
    <lineage>
        <taxon>Bacteria</taxon>
        <taxon>Pseudomonadati</taxon>
        <taxon>Pseudomonadota</taxon>
        <taxon>Alphaproteobacteria</taxon>
        <taxon>Sphingomonadales</taxon>
        <taxon>Erythrobacteraceae</taxon>
        <taxon>Qipengyuania</taxon>
    </lineage>
</organism>
<evidence type="ECO:0000313" key="2">
    <source>
        <dbReference type="EMBL" id="KNH01177.1"/>
    </source>
</evidence>
<sequence>MTFGVFMHKDGSIYDDIPEVHYQFPKSYLSRAKQMVGDWIVYREPVKIPNSKGFFAVAKVEEIIPDPDKADHYRALIEQASYLPFEPTVPHVVNGEQVERGVLNEEGKVSGRAQAAVRPLSHADFARIISLGLPNEDFLPRSDDEIVDHNHVHEPQTPFEIERPIVQSLVSKPFRDRAFRRAVMHAYEGRCAVTGWKLVNGGGRLEAQAAHIRPVEHGGPDSVRNGLALSGTAHWMFDRGLIGFRDDLEIIVHRKVNDREGVEAIINRTGKLKAPEIESYRPHPKFLSWHREFHGFDA</sequence>
<evidence type="ECO:0000313" key="3">
    <source>
        <dbReference type="Proteomes" id="UP000037446"/>
    </source>
</evidence>
<evidence type="ECO:0000259" key="1">
    <source>
        <dbReference type="Pfam" id="PF13391"/>
    </source>
</evidence>
<dbReference type="InterPro" id="IPR003615">
    <property type="entry name" value="HNH_nuc"/>
</dbReference>
<proteinExistence type="predicted"/>
<keyword evidence="2" id="KW-0255">Endonuclease</keyword>
<accession>A0A0L1KBE6</accession>
<dbReference type="GO" id="GO:0004519">
    <property type="term" value="F:endonuclease activity"/>
    <property type="evidence" value="ECO:0007669"/>
    <property type="project" value="UniProtKB-KW"/>
</dbReference>